<dbReference type="STRING" id="1802438.A2571_01150"/>
<keyword evidence="2" id="KW-1133">Transmembrane helix</keyword>
<evidence type="ECO:0008006" key="5">
    <source>
        <dbReference type="Google" id="ProtNLM"/>
    </source>
</evidence>
<evidence type="ECO:0000256" key="2">
    <source>
        <dbReference type="SAM" id="Phobius"/>
    </source>
</evidence>
<dbReference type="EMBL" id="MHTJ01000002">
    <property type="protein sequence ID" value="OHA58966.1"/>
    <property type="molecule type" value="Genomic_DNA"/>
</dbReference>
<feature type="region of interest" description="Disordered" evidence="1">
    <location>
        <begin position="1"/>
        <end position="24"/>
    </location>
</feature>
<evidence type="ECO:0000313" key="3">
    <source>
        <dbReference type="EMBL" id="OHA58966.1"/>
    </source>
</evidence>
<keyword evidence="2" id="KW-0472">Membrane</keyword>
<feature type="compositionally biased region" description="Basic and acidic residues" evidence="1">
    <location>
        <begin position="1"/>
        <end position="22"/>
    </location>
</feature>
<feature type="transmembrane region" description="Helical" evidence="2">
    <location>
        <begin position="63"/>
        <end position="83"/>
    </location>
</feature>
<comment type="caution">
    <text evidence="3">The sequence shown here is derived from an EMBL/GenBank/DDBJ whole genome shotgun (WGS) entry which is preliminary data.</text>
</comment>
<protein>
    <recommendedName>
        <fullName evidence="5">DUF11 domain-containing protein</fullName>
    </recommendedName>
</protein>
<name>A0A1G2QEF4_9BACT</name>
<sequence length="633" mass="68976">MVNDESKSKLEETEKNLYRRDVPPPIRPRTILKPVSFESTPDWSTRPGNYNANNNGSSFLAKVLLLAVFIFLVTLGIAAFVLYRGGNQISGGNIDFEIKGPVAVKAGDETSLQILIGNRNVANLEDVKLIVEYPADTKSASSTKIALNRETSSIGSIDSGEVINKTIKAAFFGDEGQEKEVKAKIEYKVTGSNALYTKETMMFFLISAPSIALNFKAVPEIVSGQKIKLEITILPRAKQTEDKTLLVVDYPAGFSFGSASDKPTYRDNAWLVKNILPGEEKVITIEGVLAGNENEIKSFVATIGAQDPIGEDTIIFPYNKSFHEVKIKAPFISLNLLINNSNRPPHLADSGRDIEINLDWQNNLDTTLTDATIRVELSGNGLNEIAVAPALGLYRVSDQSITWTKSVLGSLTSVKPGGNGNLSFRINSKYLANPESADIRNPAIGLKVIMIGNRSASGFQGEETRAEKMAEIKLRTIAKINQKVLRAEGPFQNTGPVPPKVETESTYTVVWTVSNSSSVLRDGLVKTVLPAYVEWKNVQKPAVEELAFNPVSRELIWKLGRVLPGGAPREVSFQLGLVPTQNQLGSTPVLIDRSNLSAFDTFAETVIESEVLDINTKNISDSGYIATSGIVTQ</sequence>
<reference evidence="3 4" key="1">
    <citation type="journal article" date="2016" name="Nat. Commun.">
        <title>Thousands of microbial genomes shed light on interconnected biogeochemical processes in an aquifer system.</title>
        <authorList>
            <person name="Anantharaman K."/>
            <person name="Brown C.T."/>
            <person name="Hug L.A."/>
            <person name="Sharon I."/>
            <person name="Castelle C.J."/>
            <person name="Probst A.J."/>
            <person name="Thomas B.C."/>
            <person name="Singh A."/>
            <person name="Wilkins M.J."/>
            <person name="Karaoz U."/>
            <person name="Brodie E.L."/>
            <person name="Williams K.H."/>
            <person name="Hubbard S.S."/>
            <person name="Banfield J.F."/>
        </authorList>
    </citation>
    <scope>NUCLEOTIDE SEQUENCE [LARGE SCALE GENOMIC DNA]</scope>
</reference>
<accession>A0A1G2QEF4</accession>
<evidence type="ECO:0000256" key="1">
    <source>
        <dbReference type="SAM" id="MobiDB-lite"/>
    </source>
</evidence>
<evidence type="ECO:0000313" key="4">
    <source>
        <dbReference type="Proteomes" id="UP000177043"/>
    </source>
</evidence>
<keyword evidence="2" id="KW-0812">Transmembrane</keyword>
<dbReference type="Proteomes" id="UP000177043">
    <property type="component" value="Unassembled WGS sequence"/>
</dbReference>
<gene>
    <name evidence="3" type="ORF">A2571_01150</name>
</gene>
<dbReference type="AlphaFoldDB" id="A0A1G2QEF4"/>
<organism evidence="3 4">
    <name type="scientific">Candidatus Vogelbacteria bacterium RIFOXYD1_FULL_44_32</name>
    <dbReference type="NCBI Taxonomy" id="1802438"/>
    <lineage>
        <taxon>Bacteria</taxon>
        <taxon>Candidatus Vogeliibacteriota</taxon>
    </lineage>
</organism>
<proteinExistence type="predicted"/>